<accession>A0AAV8VCM4</accession>
<evidence type="ECO:0000313" key="5">
    <source>
        <dbReference type="EMBL" id="KAJ8911888.1"/>
    </source>
</evidence>
<dbReference type="GO" id="GO:0008270">
    <property type="term" value="F:zinc ion binding"/>
    <property type="evidence" value="ECO:0007669"/>
    <property type="project" value="UniProtKB-KW"/>
</dbReference>
<sequence length="436" mass="50355">MEESLKQLMEMLSAMKASQEQMKEEMKSGQEEMKIGQEEMKVSQEEMKEDMKRGQEEMKVSQEEMKVSQEELKEDMKRGKEELKEDLKIGQDELKEDMKRVQEEMKANQEEMKQKLEDKLHEMKTTIGDSNTKLENKLKEFEEAVEEEINQVKEEVKQDKKEINKKIEDLETKFRQLSTTGVIKTEGTVTTPSKVKVPTFDGKVSWNTYLRQFEAVVRNWREEDKATSLISALRGEALEVLRTIPEASPTYATLTSALERRYGDAHLQHVYQAQLKNRKQRFEETLQQYEADVSRKVNLAYSTAPAEVIEQQSVSSFVDGLRDPEISQLVRLARHKTISEALAQALEIEAAKQASRGQTSKVRQIRTYQRDKKMGTTSGNAIDSMLEFLQKLKNEQETANSTNKRRPIRCWTCGVEGHVKSRCPQPPTEQNQGYAN</sequence>
<evidence type="ECO:0000313" key="6">
    <source>
        <dbReference type="Proteomes" id="UP001159042"/>
    </source>
</evidence>
<dbReference type="InterPro" id="IPR036875">
    <property type="entry name" value="Znf_CCHC_sf"/>
</dbReference>
<keyword evidence="6" id="KW-1185">Reference proteome</keyword>
<reference evidence="5 6" key="1">
    <citation type="journal article" date="2023" name="Insect Mol. Biol.">
        <title>Genome sequencing provides insights into the evolution of gene families encoding plant cell wall-degrading enzymes in longhorned beetles.</title>
        <authorList>
            <person name="Shin N.R."/>
            <person name="Okamura Y."/>
            <person name="Kirsch R."/>
            <person name="Pauchet Y."/>
        </authorList>
    </citation>
    <scope>NUCLEOTIDE SEQUENCE [LARGE SCALE GENOMIC DNA]</scope>
    <source>
        <strain evidence="5">EAD_L_NR</strain>
    </source>
</reference>
<evidence type="ECO:0000256" key="1">
    <source>
        <dbReference type="PROSITE-ProRule" id="PRU00047"/>
    </source>
</evidence>
<keyword evidence="1" id="KW-0862">Zinc</keyword>
<protein>
    <recommendedName>
        <fullName evidence="4">CCHC-type domain-containing protein</fullName>
    </recommendedName>
</protein>
<dbReference type="SUPFAM" id="SSF57756">
    <property type="entry name" value="Retrovirus zinc finger-like domains"/>
    <property type="match status" value="1"/>
</dbReference>
<name>A0AAV8VCM4_9CUCU</name>
<comment type="caution">
    <text evidence="5">The sequence shown here is derived from an EMBL/GenBank/DDBJ whole genome shotgun (WGS) entry which is preliminary data.</text>
</comment>
<keyword evidence="2" id="KW-0175">Coiled coil</keyword>
<dbReference type="EMBL" id="JANEYG010000156">
    <property type="protein sequence ID" value="KAJ8911888.1"/>
    <property type="molecule type" value="Genomic_DNA"/>
</dbReference>
<dbReference type="Gene3D" id="4.10.60.10">
    <property type="entry name" value="Zinc finger, CCHC-type"/>
    <property type="match status" value="1"/>
</dbReference>
<dbReference type="AlphaFoldDB" id="A0AAV8VCM4"/>
<feature type="compositionally biased region" description="Basic and acidic residues" evidence="3">
    <location>
        <begin position="21"/>
        <end position="91"/>
    </location>
</feature>
<organism evidence="5 6">
    <name type="scientific">Exocentrus adspersus</name>
    <dbReference type="NCBI Taxonomy" id="1586481"/>
    <lineage>
        <taxon>Eukaryota</taxon>
        <taxon>Metazoa</taxon>
        <taxon>Ecdysozoa</taxon>
        <taxon>Arthropoda</taxon>
        <taxon>Hexapoda</taxon>
        <taxon>Insecta</taxon>
        <taxon>Pterygota</taxon>
        <taxon>Neoptera</taxon>
        <taxon>Endopterygota</taxon>
        <taxon>Coleoptera</taxon>
        <taxon>Polyphaga</taxon>
        <taxon>Cucujiformia</taxon>
        <taxon>Chrysomeloidea</taxon>
        <taxon>Cerambycidae</taxon>
        <taxon>Lamiinae</taxon>
        <taxon>Acanthocinini</taxon>
        <taxon>Exocentrus</taxon>
    </lineage>
</organism>
<dbReference type="PROSITE" id="PS50158">
    <property type="entry name" value="ZF_CCHC"/>
    <property type="match status" value="1"/>
</dbReference>
<gene>
    <name evidence="5" type="ORF">NQ315_012302</name>
</gene>
<feature type="domain" description="CCHC-type" evidence="4">
    <location>
        <begin position="409"/>
        <end position="425"/>
    </location>
</feature>
<evidence type="ECO:0000256" key="2">
    <source>
        <dbReference type="SAM" id="Coils"/>
    </source>
</evidence>
<keyword evidence="1" id="KW-0479">Metal-binding</keyword>
<feature type="coiled-coil region" evidence="2">
    <location>
        <begin position="272"/>
        <end position="299"/>
    </location>
</feature>
<keyword evidence="1" id="KW-0863">Zinc-finger</keyword>
<dbReference type="Proteomes" id="UP001159042">
    <property type="component" value="Unassembled WGS sequence"/>
</dbReference>
<evidence type="ECO:0000259" key="4">
    <source>
        <dbReference type="PROSITE" id="PS50158"/>
    </source>
</evidence>
<feature type="region of interest" description="Disordered" evidence="3">
    <location>
        <begin position="1"/>
        <end position="91"/>
    </location>
</feature>
<dbReference type="SMART" id="SM00343">
    <property type="entry name" value="ZnF_C2HC"/>
    <property type="match status" value="1"/>
</dbReference>
<dbReference type="PANTHER" id="PTHR45823:SF1">
    <property type="entry name" value="T-SNARE COILED-COIL HOMOLOGY DOMAIN-CONTAINING PROTEIN"/>
    <property type="match status" value="1"/>
</dbReference>
<dbReference type="GO" id="GO:0003676">
    <property type="term" value="F:nucleic acid binding"/>
    <property type="evidence" value="ECO:0007669"/>
    <property type="project" value="InterPro"/>
</dbReference>
<evidence type="ECO:0000256" key="3">
    <source>
        <dbReference type="SAM" id="MobiDB-lite"/>
    </source>
</evidence>
<proteinExistence type="predicted"/>
<dbReference type="InterPro" id="IPR001878">
    <property type="entry name" value="Znf_CCHC"/>
</dbReference>
<dbReference type="PANTHER" id="PTHR45823">
    <property type="entry name" value="T-SNARE COILED-COIL HOMOLOGY DOMAIN-CONTAINING PROTEIN"/>
    <property type="match status" value="1"/>
</dbReference>